<sequence>MGYGERTRDRAIAFHPTDDLSHVSRPWHKKEPAALIRAAG</sequence>
<reference evidence="1 2" key="1">
    <citation type="submission" date="2013-03" db="EMBL/GenBank/DDBJ databases">
        <authorList>
            <person name="Fiebig A."/>
            <person name="Goeker M."/>
            <person name="Klenk H.-P.P."/>
        </authorList>
    </citation>
    <scope>NUCLEOTIDE SEQUENCE [LARGE SCALE GENOMIC DNA]</scope>
    <source>
        <strain evidence="2">DSM 19469</strain>
    </source>
</reference>
<name>W8RVA4_9RHOB</name>
<evidence type="ECO:0000313" key="2">
    <source>
        <dbReference type="Proteomes" id="UP000019593"/>
    </source>
</evidence>
<accession>W8RVA4</accession>
<dbReference type="Proteomes" id="UP000019593">
    <property type="component" value="Chromosome"/>
</dbReference>
<proteinExistence type="predicted"/>
<gene>
    <name evidence="1" type="ORF">roselon_02841</name>
</gene>
<keyword evidence="2" id="KW-1185">Reference proteome</keyword>
<dbReference type="AlphaFoldDB" id="W8RVA4"/>
<dbReference type="HOGENOM" id="CLU_3295844_0_0_5"/>
<dbReference type="KEGG" id="red:roselon_02841"/>
<evidence type="ECO:0000313" key="1">
    <source>
        <dbReference type="EMBL" id="AHM05139.1"/>
    </source>
</evidence>
<dbReference type="EMBL" id="CP004372">
    <property type="protein sequence ID" value="AHM05139.1"/>
    <property type="molecule type" value="Genomic_DNA"/>
</dbReference>
<protein>
    <submittedName>
        <fullName evidence="1">Uncharacterized protein</fullName>
    </submittedName>
</protein>
<organism evidence="1 2">
    <name type="scientific">Roseicyclus elongatus DSM 19469</name>
    <dbReference type="NCBI Taxonomy" id="1294273"/>
    <lineage>
        <taxon>Bacteria</taxon>
        <taxon>Pseudomonadati</taxon>
        <taxon>Pseudomonadota</taxon>
        <taxon>Alphaproteobacteria</taxon>
        <taxon>Rhodobacterales</taxon>
        <taxon>Roseobacteraceae</taxon>
        <taxon>Roseicyclus</taxon>
    </lineage>
</organism>